<dbReference type="EMBL" id="AAXW01000010">
    <property type="protein sequence ID" value="EAZ91949.1"/>
    <property type="molecule type" value="Genomic_DNA"/>
</dbReference>
<sequence>MPSNSLKRIKLMLITDNLPLNRNKFIQEDQILNITGANWSDYEKFDSQDYSGYRVSYFNGEITIVSPGRNHERISEIINRLIIAYCEKYDLQDFPFGQTRLNVSGQTGREPDIAYAFDCDKNLPDLVVEVIFSSGDIEVLKSSYQKIGIRELWVWKNNKITFYYLEQNSYIVIEYSKILPHIKSESFIEYVNRGITESPLLIKKDFLKII</sequence>
<gene>
    <name evidence="2" type="ORF">CY0110_29779</name>
</gene>
<dbReference type="Pfam" id="PF05685">
    <property type="entry name" value="Uma2"/>
    <property type="match status" value="1"/>
</dbReference>
<feature type="domain" description="Putative restriction endonuclease" evidence="1">
    <location>
        <begin position="39"/>
        <end position="177"/>
    </location>
</feature>
<evidence type="ECO:0000259" key="1">
    <source>
        <dbReference type="Pfam" id="PF05685"/>
    </source>
</evidence>
<comment type="caution">
    <text evidence="2">The sequence shown here is derived from an EMBL/GenBank/DDBJ whole genome shotgun (WGS) entry which is preliminary data.</text>
</comment>
<evidence type="ECO:0000313" key="3">
    <source>
        <dbReference type="Proteomes" id="UP000003781"/>
    </source>
</evidence>
<dbReference type="PANTHER" id="PTHR47152">
    <property type="entry name" value="SLR2084 PROTEIN-RELATED"/>
    <property type="match status" value="1"/>
</dbReference>
<dbReference type="InterPro" id="IPR011335">
    <property type="entry name" value="Restrct_endonuc-II-like"/>
</dbReference>
<organism evidence="2 3">
    <name type="scientific">Crocosphaera chwakensis CCY0110</name>
    <dbReference type="NCBI Taxonomy" id="391612"/>
    <lineage>
        <taxon>Bacteria</taxon>
        <taxon>Bacillati</taxon>
        <taxon>Cyanobacteriota</taxon>
        <taxon>Cyanophyceae</taxon>
        <taxon>Oscillatoriophycideae</taxon>
        <taxon>Chroococcales</taxon>
        <taxon>Aphanothecaceae</taxon>
        <taxon>Crocosphaera</taxon>
        <taxon>Crocosphaera chwakensis</taxon>
    </lineage>
</organism>
<name>A3INQ1_9CHRO</name>
<dbReference type="PANTHER" id="PTHR47152:SF4">
    <property type="entry name" value="SLR0445 PROTEIN"/>
    <property type="match status" value="1"/>
</dbReference>
<dbReference type="InterPro" id="IPR008538">
    <property type="entry name" value="Uma2"/>
</dbReference>
<dbReference type="AlphaFoldDB" id="A3INQ1"/>
<reference evidence="2 3" key="1">
    <citation type="submission" date="2007-03" db="EMBL/GenBank/DDBJ databases">
        <authorList>
            <person name="Stal L."/>
            <person name="Ferriera S."/>
            <person name="Johnson J."/>
            <person name="Kravitz S."/>
            <person name="Beeson K."/>
            <person name="Sutton G."/>
            <person name="Rogers Y.-H."/>
            <person name="Friedman R."/>
            <person name="Frazier M."/>
            <person name="Venter J.C."/>
        </authorList>
    </citation>
    <scope>NUCLEOTIDE SEQUENCE [LARGE SCALE GENOMIC DNA]</scope>
    <source>
        <strain evidence="2 3">CCY0110</strain>
    </source>
</reference>
<dbReference type="InterPro" id="IPR012296">
    <property type="entry name" value="Nuclease_put_TT1808"/>
</dbReference>
<protein>
    <recommendedName>
        <fullName evidence="1">Putative restriction endonuclease domain-containing protein</fullName>
    </recommendedName>
</protein>
<evidence type="ECO:0000313" key="2">
    <source>
        <dbReference type="EMBL" id="EAZ91949.1"/>
    </source>
</evidence>
<dbReference type="eggNOG" id="COG4636">
    <property type="taxonomic scope" value="Bacteria"/>
</dbReference>
<proteinExistence type="predicted"/>
<dbReference type="CDD" id="cd06260">
    <property type="entry name" value="DUF820-like"/>
    <property type="match status" value="1"/>
</dbReference>
<accession>A3INQ1</accession>
<dbReference type="Gene3D" id="3.90.1570.10">
    <property type="entry name" value="tt1808, chain A"/>
    <property type="match status" value="1"/>
</dbReference>
<dbReference type="Proteomes" id="UP000003781">
    <property type="component" value="Unassembled WGS sequence"/>
</dbReference>
<dbReference type="SUPFAM" id="SSF52980">
    <property type="entry name" value="Restriction endonuclease-like"/>
    <property type="match status" value="1"/>
</dbReference>
<keyword evidence="3" id="KW-1185">Reference proteome</keyword>